<dbReference type="Gene3D" id="3.40.50.1110">
    <property type="entry name" value="SGNH hydrolase"/>
    <property type="match status" value="1"/>
</dbReference>
<reference evidence="4" key="2">
    <citation type="journal article" date="2021" name="PeerJ">
        <title>Extensive microbial diversity within the chicken gut microbiome revealed by metagenomics and culture.</title>
        <authorList>
            <person name="Gilroy R."/>
            <person name="Ravi A."/>
            <person name="Getino M."/>
            <person name="Pursley I."/>
            <person name="Horton D.L."/>
            <person name="Alikhan N.F."/>
            <person name="Baker D."/>
            <person name="Gharbi K."/>
            <person name="Hall N."/>
            <person name="Watson M."/>
            <person name="Adriaenssens E.M."/>
            <person name="Foster-Nyarko E."/>
            <person name="Jarju S."/>
            <person name="Secka A."/>
            <person name="Antonio M."/>
            <person name="Oren A."/>
            <person name="Chaudhuri R.R."/>
            <person name="La Ragione R."/>
            <person name="Hildebrand F."/>
            <person name="Pallen M.J."/>
        </authorList>
    </citation>
    <scope>NUCLEOTIDE SEQUENCE</scope>
    <source>
        <strain evidence="4">6919</strain>
    </source>
</reference>
<evidence type="ECO:0000313" key="4">
    <source>
        <dbReference type="EMBL" id="MBO8475854.1"/>
    </source>
</evidence>
<dbReference type="GO" id="GO:0052689">
    <property type="term" value="F:carboxylic ester hydrolase activity"/>
    <property type="evidence" value="ECO:0007669"/>
    <property type="project" value="InterPro"/>
</dbReference>
<dbReference type="Gene3D" id="2.60.120.260">
    <property type="entry name" value="Galactose-binding domain-like"/>
    <property type="match status" value="1"/>
</dbReference>
<name>A0A9D9IPZ5_9BACT</name>
<dbReference type="CDD" id="cd01831">
    <property type="entry name" value="Endoglucanase_E_like"/>
    <property type="match status" value="1"/>
</dbReference>
<dbReference type="SUPFAM" id="SSF52266">
    <property type="entry name" value="SGNH hydrolase"/>
    <property type="match status" value="1"/>
</dbReference>
<accession>A0A9D9IPZ5</accession>
<feature type="domain" description="SGNH hydrolase-type esterase" evidence="2">
    <location>
        <begin position="144"/>
        <end position="307"/>
    </location>
</feature>
<organism evidence="4 5">
    <name type="scientific">Candidatus Limisoma faecipullorum</name>
    <dbReference type="NCBI Taxonomy" id="2840854"/>
    <lineage>
        <taxon>Bacteria</taxon>
        <taxon>Pseudomonadati</taxon>
        <taxon>Bacteroidota</taxon>
        <taxon>Bacteroidia</taxon>
        <taxon>Bacteroidales</taxon>
        <taxon>Candidatus Limisoma</taxon>
    </lineage>
</organism>
<dbReference type="Proteomes" id="UP000823598">
    <property type="component" value="Unassembled WGS sequence"/>
</dbReference>
<feature type="signal peptide" evidence="1">
    <location>
        <begin position="1"/>
        <end position="20"/>
    </location>
</feature>
<dbReference type="PANTHER" id="PTHR37834">
    <property type="entry name" value="GDSL-LIKE LIPASE/ACYLHYDROLASE DOMAIN PROTEIN (AFU_ORTHOLOGUE AFUA_2G00620)"/>
    <property type="match status" value="1"/>
</dbReference>
<evidence type="ECO:0000259" key="2">
    <source>
        <dbReference type="Pfam" id="PF13472"/>
    </source>
</evidence>
<sequence>MRNVLIAAAFAVLTTGAAQAADIPANDKNIAYCGRISWKNPQSPAFSYPGVSAELNFEGTEICMKAKPGSGYFMVEIDDELPFKIHFSDSDSVMTLAEGLPQGKHRVKVVYAVEGYSLKPEFRGFTTDGRLLPPPAQSGRTIEFIGNSITCGYGIEAHSKDDDFSFATENHYYSYAAQTARALGARYYTVARSGYGMYRNYGGPVEGSKDCIPALYDRTLFYDADEKWDFSLFQPEVVCVNLGTNDTSLNNYDAELLEEASRDFLKRLRGYYPDAKIVMLTGCLLTGKRLEVVTTVLDKVVAEAKAAGDNEVYRFDMSPHTGSLGYGADWHPSWRQSNKMAVELTGFLRQITGWE</sequence>
<evidence type="ECO:0000259" key="3">
    <source>
        <dbReference type="Pfam" id="PF17996"/>
    </source>
</evidence>
<dbReference type="InterPro" id="IPR052762">
    <property type="entry name" value="PCW_deacetylase/CE"/>
</dbReference>
<keyword evidence="1" id="KW-0732">Signal</keyword>
<dbReference type="PANTHER" id="PTHR37834:SF2">
    <property type="entry name" value="ESTERASE, SGNH HYDROLASE-TYPE"/>
    <property type="match status" value="1"/>
</dbReference>
<evidence type="ECO:0000256" key="1">
    <source>
        <dbReference type="SAM" id="SignalP"/>
    </source>
</evidence>
<dbReference type="EMBL" id="JADIMC010000032">
    <property type="protein sequence ID" value="MBO8475854.1"/>
    <property type="molecule type" value="Genomic_DNA"/>
</dbReference>
<dbReference type="AlphaFoldDB" id="A0A9D9IPZ5"/>
<dbReference type="Pfam" id="PF17996">
    <property type="entry name" value="CE2_N"/>
    <property type="match status" value="1"/>
</dbReference>
<comment type="caution">
    <text evidence="4">The sequence shown here is derived from an EMBL/GenBank/DDBJ whole genome shotgun (WGS) entry which is preliminary data.</text>
</comment>
<protein>
    <submittedName>
        <fullName evidence="4">Lipase</fullName>
    </submittedName>
</protein>
<proteinExistence type="predicted"/>
<dbReference type="InterPro" id="IPR013830">
    <property type="entry name" value="SGNH_hydro"/>
</dbReference>
<dbReference type="InterPro" id="IPR040794">
    <property type="entry name" value="CE2_N"/>
</dbReference>
<dbReference type="InterPro" id="IPR036514">
    <property type="entry name" value="SGNH_hydro_sf"/>
</dbReference>
<evidence type="ECO:0000313" key="5">
    <source>
        <dbReference type="Proteomes" id="UP000823598"/>
    </source>
</evidence>
<gene>
    <name evidence="4" type="ORF">IAB88_02540</name>
</gene>
<dbReference type="Pfam" id="PF13472">
    <property type="entry name" value="Lipase_GDSL_2"/>
    <property type="match status" value="1"/>
</dbReference>
<feature type="domain" description="Carbohydrate esterase 2 N-terminal" evidence="3">
    <location>
        <begin position="32"/>
        <end position="135"/>
    </location>
</feature>
<feature type="chain" id="PRO_5039637345" evidence="1">
    <location>
        <begin position="21"/>
        <end position="355"/>
    </location>
</feature>
<dbReference type="InterPro" id="IPR037461">
    <property type="entry name" value="CtCE2-like_dom"/>
</dbReference>
<reference evidence="4" key="1">
    <citation type="submission" date="2020-10" db="EMBL/GenBank/DDBJ databases">
        <authorList>
            <person name="Gilroy R."/>
        </authorList>
    </citation>
    <scope>NUCLEOTIDE SEQUENCE</scope>
    <source>
        <strain evidence="4">6919</strain>
    </source>
</reference>